<evidence type="ECO:0008006" key="4">
    <source>
        <dbReference type="Google" id="ProtNLM"/>
    </source>
</evidence>
<dbReference type="EMBL" id="DF237315">
    <property type="protein sequence ID" value="GAQ87628.1"/>
    <property type="molecule type" value="Genomic_DNA"/>
</dbReference>
<sequence>MGGSQGGRKRRQRAARSSNEAGQAGDSVFDALYPELLDCILRRAAVHSSRAWKRLALVNKAFQDSALRCSGTLVLRRGGLLTKGPLKLRPLQGAEACAALSKEIGARPRVSRLVLKGDVKLAAAFLPAILEFGARWISLETLQLDVHYDKTLSSALLEEVTDRCTCLRQLFLFCYPRVSYSSRPPLKLPNFAEKCPELERLVVSQGGSVNSSRPLLGLSL</sequence>
<evidence type="ECO:0000256" key="1">
    <source>
        <dbReference type="SAM" id="MobiDB-lite"/>
    </source>
</evidence>
<feature type="region of interest" description="Disordered" evidence="1">
    <location>
        <begin position="1"/>
        <end position="22"/>
    </location>
</feature>
<accession>A0A1Y1IHL2</accession>
<name>A0A1Y1IHL2_KLENI</name>
<dbReference type="AlphaFoldDB" id="A0A1Y1IHL2"/>
<proteinExistence type="predicted"/>
<dbReference type="Proteomes" id="UP000054558">
    <property type="component" value="Unassembled WGS sequence"/>
</dbReference>
<protein>
    <recommendedName>
        <fullName evidence="4">F-box domain-containing protein</fullName>
    </recommendedName>
</protein>
<reference evidence="2 3" key="1">
    <citation type="journal article" date="2014" name="Nat. Commun.">
        <title>Klebsormidium flaccidum genome reveals primary factors for plant terrestrial adaptation.</title>
        <authorList>
            <person name="Hori K."/>
            <person name="Maruyama F."/>
            <person name="Fujisawa T."/>
            <person name="Togashi T."/>
            <person name="Yamamoto N."/>
            <person name="Seo M."/>
            <person name="Sato S."/>
            <person name="Yamada T."/>
            <person name="Mori H."/>
            <person name="Tajima N."/>
            <person name="Moriyama T."/>
            <person name="Ikeuchi M."/>
            <person name="Watanabe M."/>
            <person name="Wada H."/>
            <person name="Kobayashi K."/>
            <person name="Saito M."/>
            <person name="Masuda T."/>
            <person name="Sasaki-Sekimoto Y."/>
            <person name="Mashiguchi K."/>
            <person name="Awai K."/>
            <person name="Shimojima M."/>
            <person name="Masuda S."/>
            <person name="Iwai M."/>
            <person name="Nobusawa T."/>
            <person name="Narise T."/>
            <person name="Kondo S."/>
            <person name="Saito H."/>
            <person name="Sato R."/>
            <person name="Murakawa M."/>
            <person name="Ihara Y."/>
            <person name="Oshima-Yamada Y."/>
            <person name="Ohtaka K."/>
            <person name="Satoh M."/>
            <person name="Sonobe K."/>
            <person name="Ishii M."/>
            <person name="Ohtani R."/>
            <person name="Kanamori-Sato M."/>
            <person name="Honoki R."/>
            <person name="Miyazaki D."/>
            <person name="Mochizuki H."/>
            <person name="Umetsu J."/>
            <person name="Higashi K."/>
            <person name="Shibata D."/>
            <person name="Kamiya Y."/>
            <person name="Sato N."/>
            <person name="Nakamura Y."/>
            <person name="Tabata S."/>
            <person name="Ida S."/>
            <person name="Kurokawa K."/>
            <person name="Ohta H."/>
        </authorList>
    </citation>
    <scope>NUCLEOTIDE SEQUENCE [LARGE SCALE GENOMIC DNA]</scope>
    <source>
        <strain evidence="2 3">NIES-2285</strain>
    </source>
</reference>
<gene>
    <name evidence="2" type="ORF">KFL_003660080</name>
</gene>
<organism evidence="2 3">
    <name type="scientific">Klebsormidium nitens</name>
    <name type="common">Green alga</name>
    <name type="synonym">Ulothrix nitens</name>
    <dbReference type="NCBI Taxonomy" id="105231"/>
    <lineage>
        <taxon>Eukaryota</taxon>
        <taxon>Viridiplantae</taxon>
        <taxon>Streptophyta</taxon>
        <taxon>Klebsormidiophyceae</taxon>
        <taxon>Klebsormidiales</taxon>
        <taxon>Klebsormidiaceae</taxon>
        <taxon>Klebsormidium</taxon>
    </lineage>
</organism>
<evidence type="ECO:0000313" key="3">
    <source>
        <dbReference type="Proteomes" id="UP000054558"/>
    </source>
</evidence>
<keyword evidence="3" id="KW-1185">Reference proteome</keyword>
<evidence type="ECO:0000313" key="2">
    <source>
        <dbReference type="EMBL" id="GAQ87628.1"/>
    </source>
</evidence>